<name>A0A8T0PEF9_PANVG</name>
<feature type="region of interest" description="Disordered" evidence="1">
    <location>
        <begin position="1"/>
        <end position="160"/>
    </location>
</feature>
<reference evidence="2" key="1">
    <citation type="submission" date="2020-05" db="EMBL/GenBank/DDBJ databases">
        <title>WGS assembly of Panicum virgatum.</title>
        <authorList>
            <person name="Lovell J.T."/>
            <person name="Jenkins J."/>
            <person name="Shu S."/>
            <person name="Juenger T.E."/>
            <person name="Schmutz J."/>
        </authorList>
    </citation>
    <scope>NUCLEOTIDE SEQUENCE</scope>
    <source>
        <strain evidence="2">AP13</strain>
    </source>
</reference>
<dbReference type="AlphaFoldDB" id="A0A8T0PEF9"/>
<gene>
    <name evidence="2" type="ORF">PVAP13_8KG065484</name>
</gene>
<evidence type="ECO:0000313" key="2">
    <source>
        <dbReference type="EMBL" id="KAG2560521.1"/>
    </source>
</evidence>
<accession>A0A8T0PEF9</accession>
<keyword evidence="3" id="KW-1185">Reference proteome</keyword>
<proteinExistence type="predicted"/>
<comment type="caution">
    <text evidence="2">The sequence shown here is derived from an EMBL/GenBank/DDBJ whole genome shotgun (WGS) entry which is preliminary data.</text>
</comment>
<feature type="compositionally biased region" description="Low complexity" evidence="1">
    <location>
        <begin position="105"/>
        <end position="138"/>
    </location>
</feature>
<protein>
    <submittedName>
        <fullName evidence="2">Uncharacterized protein</fullName>
    </submittedName>
</protein>
<dbReference type="Proteomes" id="UP000823388">
    <property type="component" value="Chromosome 8K"/>
</dbReference>
<feature type="compositionally biased region" description="Basic and acidic residues" evidence="1">
    <location>
        <begin position="36"/>
        <end position="54"/>
    </location>
</feature>
<dbReference type="EMBL" id="CM029051">
    <property type="protein sequence ID" value="KAG2560521.1"/>
    <property type="molecule type" value="Genomic_DNA"/>
</dbReference>
<feature type="compositionally biased region" description="Low complexity" evidence="1">
    <location>
        <begin position="57"/>
        <end position="73"/>
    </location>
</feature>
<sequence length="199" mass="21289">MAAGCAVASTRRDRTLRRCVRSAPPPATATTGHSAAADRAEQGCREEEPAKEEVALPASSPSAATRHSTASRSLISTNRESTPRRHAYTGDPRPRGRRCSGTCCPATSASRSPPATPSPSRSSPTTSYPTSSPSSTPARSKKAMAGLSPSRRSGGGGTTTRCWWRRTSTTCRSCGGRARRGWRRAWSPGTRCGRWRWRS</sequence>
<evidence type="ECO:0000256" key="1">
    <source>
        <dbReference type="SAM" id="MobiDB-lite"/>
    </source>
</evidence>
<organism evidence="2 3">
    <name type="scientific">Panicum virgatum</name>
    <name type="common">Blackwell switchgrass</name>
    <dbReference type="NCBI Taxonomy" id="38727"/>
    <lineage>
        <taxon>Eukaryota</taxon>
        <taxon>Viridiplantae</taxon>
        <taxon>Streptophyta</taxon>
        <taxon>Embryophyta</taxon>
        <taxon>Tracheophyta</taxon>
        <taxon>Spermatophyta</taxon>
        <taxon>Magnoliopsida</taxon>
        <taxon>Liliopsida</taxon>
        <taxon>Poales</taxon>
        <taxon>Poaceae</taxon>
        <taxon>PACMAD clade</taxon>
        <taxon>Panicoideae</taxon>
        <taxon>Panicodae</taxon>
        <taxon>Paniceae</taxon>
        <taxon>Panicinae</taxon>
        <taxon>Panicum</taxon>
        <taxon>Panicum sect. Hiantes</taxon>
    </lineage>
</organism>
<evidence type="ECO:0000313" key="3">
    <source>
        <dbReference type="Proteomes" id="UP000823388"/>
    </source>
</evidence>